<comment type="similarity">
    <text evidence="1 10">Belongs to the GTP-binding SRP family. SRP54 subfamily.</text>
</comment>
<dbReference type="EC" id="3.6.5.4" evidence="10"/>
<dbReference type="InterPro" id="IPR022941">
    <property type="entry name" value="SRP54"/>
</dbReference>
<reference evidence="12 14" key="1">
    <citation type="journal article" date="2014" name="BMC Genomics">
        <title>The genome of the intracellular bacterium of the coastal bivalve, Solemya velum: a blueprint for thriving in and out of symbiosis.</title>
        <authorList>
            <person name="Dmytrenko O."/>
            <person name="Russell S.L."/>
            <person name="Loo W.T."/>
            <person name="Fontanez K.M."/>
            <person name="Liao L."/>
            <person name="Roeselers G."/>
            <person name="Sharma R."/>
            <person name="Stewart F.J."/>
            <person name="Newton I.L."/>
            <person name="Woyke T."/>
            <person name="Wu D."/>
            <person name="Lang J.M."/>
            <person name="Eisen J.A."/>
            <person name="Cavanaugh C.M."/>
        </authorList>
    </citation>
    <scope>NUCLEOTIDE SEQUENCE [LARGE SCALE GENOMIC DNA]</scope>
    <source>
        <strain evidence="12 14">WH</strain>
    </source>
</reference>
<dbReference type="RefSeq" id="WP_043116848.1">
    <property type="nucleotide sequence ID" value="NZ_JRAA01000002.1"/>
</dbReference>
<keyword evidence="4 10" id="KW-0378">Hydrolase</keyword>
<dbReference type="InterPro" id="IPR004780">
    <property type="entry name" value="SRP"/>
</dbReference>
<dbReference type="eggNOG" id="COG0541">
    <property type="taxonomic scope" value="Bacteria"/>
</dbReference>
<dbReference type="EMBL" id="JRAA01000002">
    <property type="protein sequence ID" value="KHF24599.1"/>
    <property type="molecule type" value="Genomic_DNA"/>
</dbReference>
<dbReference type="Gene3D" id="1.10.260.30">
    <property type="entry name" value="Signal recognition particle, SRP54 subunit, M-domain"/>
    <property type="match status" value="1"/>
</dbReference>
<dbReference type="GO" id="GO:0008312">
    <property type="term" value="F:7S RNA binding"/>
    <property type="evidence" value="ECO:0007669"/>
    <property type="project" value="InterPro"/>
</dbReference>
<dbReference type="InterPro" id="IPR000897">
    <property type="entry name" value="SRP54_GTPase_dom"/>
</dbReference>
<reference evidence="13 15" key="2">
    <citation type="submission" date="2016-11" db="EMBL/GenBank/DDBJ databases">
        <title>Mixed transmission modes and dynamic genome evolution in an obligate animal-bacterial symbiosis.</title>
        <authorList>
            <person name="Russell S.L."/>
            <person name="Corbett-Detig R.B."/>
            <person name="Cavanaugh C.M."/>
        </authorList>
    </citation>
    <scope>NUCLEOTIDE SEQUENCE [LARGE SCALE GENOMIC DNA]</scope>
    <source>
        <strain evidence="13">MA-KB16</strain>
    </source>
</reference>
<dbReference type="GO" id="GO:0005525">
    <property type="term" value="F:GTP binding"/>
    <property type="evidence" value="ECO:0007669"/>
    <property type="project" value="UniProtKB-UniRule"/>
</dbReference>
<sequence length="472" mass="50589">MFENLSQRLGSTLDRLRGQGRLSEENIKDTLREIRMALLEADVALPVVREFIDAIRDKATGEAVIKSLTPGQVLIKIVNDELVRIMGEANERLDLAAQPPAVILMAGLQGSGKTTTTGKLSRYLKERENKKVMVVSCDVYRPAAIEQLKTVAAEVGAEFFPSSTAQKPIAIARSALSAARKGFYDVLIVDTAGRLHVDDEMMGEIKELYAEITPVETLFVVDSMTGQDAANTAKAFHDALPLTGVILTKTDGDSRGGAALSIRHITGKPIKFLGVGEKSDALEPFHPDRLASRILGMGDVLSLVEEVTRKVDHQKAEKLAKKVAKGKGFTLDDFKEQMEQMSQMGGLSGMLDKLPGMGKIPDAVKNQVGDKEVGRTIAIINSMTKKEREFPAIIKGSRKKRIAAGSGTQVQEINRLLKQFAQMQKMMKKMKGGGMAKMMRGLGGGGGFPPGGGAGGGMPPGIGGGGGGFPFK</sequence>
<dbReference type="Proteomes" id="UP000190962">
    <property type="component" value="Unassembled WGS sequence"/>
</dbReference>
<keyword evidence="7 10" id="KW-0733">Signal recognition particle</keyword>
<dbReference type="EMBL" id="MPNX01000032">
    <property type="protein sequence ID" value="OOY33867.1"/>
    <property type="molecule type" value="Genomic_DNA"/>
</dbReference>
<evidence type="ECO:0000256" key="3">
    <source>
        <dbReference type="ARBA" id="ARBA00022741"/>
    </source>
</evidence>
<dbReference type="SUPFAM" id="SSF47446">
    <property type="entry name" value="Signal peptide-binding domain"/>
    <property type="match status" value="1"/>
</dbReference>
<dbReference type="PANTHER" id="PTHR11564:SF5">
    <property type="entry name" value="SIGNAL RECOGNITION PARTICLE SUBUNIT SRP54"/>
    <property type="match status" value="1"/>
</dbReference>
<dbReference type="OrthoDB" id="9804720at2"/>
<dbReference type="Gene3D" id="3.40.50.300">
    <property type="entry name" value="P-loop containing nucleotide triphosphate hydrolases"/>
    <property type="match status" value="1"/>
</dbReference>
<dbReference type="Pfam" id="PF02978">
    <property type="entry name" value="SRP_SPB"/>
    <property type="match status" value="1"/>
</dbReference>
<dbReference type="GO" id="GO:0048500">
    <property type="term" value="C:signal recognition particle"/>
    <property type="evidence" value="ECO:0007669"/>
    <property type="project" value="UniProtKB-UniRule"/>
</dbReference>
<dbReference type="HAMAP" id="MF_00306">
    <property type="entry name" value="SRP54"/>
    <property type="match status" value="1"/>
</dbReference>
<evidence type="ECO:0000256" key="7">
    <source>
        <dbReference type="ARBA" id="ARBA00023135"/>
    </source>
</evidence>
<dbReference type="SMART" id="SM00382">
    <property type="entry name" value="AAA"/>
    <property type="match status" value="1"/>
</dbReference>
<organism evidence="12 14">
    <name type="scientific">Solemya velum gill symbiont</name>
    <dbReference type="NCBI Taxonomy" id="2340"/>
    <lineage>
        <taxon>Bacteria</taxon>
        <taxon>Pseudomonadati</taxon>
        <taxon>Pseudomonadota</taxon>
        <taxon>Gammaproteobacteria</taxon>
        <taxon>sulfur-oxidizing symbionts</taxon>
    </lineage>
</organism>
<evidence type="ECO:0000313" key="12">
    <source>
        <dbReference type="EMBL" id="KHF24599.1"/>
    </source>
</evidence>
<dbReference type="NCBIfam" id="TIGR00959">
    <property type="entry name" value="ffh"/>
    <property type="match status" value="1"/>
</dbReference>
<dbReference type="GeneID" id="86992072"/>
<gene>
    <name evidence="10 12" type="primary">ffh</name>
    <name evidence="13" type="ORF">BOV88_12985</name>
    <name evidence="12" type="ORF">JV46_04040</name>
</gene>
<dbReference type="GO" id="GO:0003924">
    <property type="term" value="F:GTPase activity"/>
    <property type="evidence" value="ECO:0007669"/>
    <property type="project" value="UniProtKB-UniRule"/>
</dbReference>
<proteinExistence type="inferred from homology"/>
<comment type="subunit">
    <text evidence="10">Part of the signal recognition particle protein translocation system, which is composed of SRP and FtsY. SRP is a ribonucleoprotein composed of Ffh and a 4.5S RNA molecule.</text>
</comment>
<feature type="binding site" evidence="10">
    <location>
        <begin position="107"/>
        <end position="114"/>
    </location>
    <ligand>
        <name>GTP</name>
        <dbReference type="ChEBI" id="CHEBI:37565"/>
    </ligand>
</feature>
<dbReference type="FunFam" id="1.10.260.30:FF:000001">
    <property type="entry name" value="Signal recognition particle protein"/>
    <property type="match status" value="1"/>
</dbReference>
<dbReference type="InterPro" id="IPR042101">
    <property type="entry name" value="SRP54_N_sf"/>
</dbReference>
<feature type="binding site" evidence="10">
    <location>
        <begin position="248"/>
        <end position="251"/>
    </location>
    <ligand>
        <name>GTP</name>
        <dbReference type="ChEBI" id="CHEBI:37565"/>
    </ligand>
</feature>
<feature type="binding site" evidence="10">
    <location>
        <begin position="190"/>
        <end position="194"/>
    </location>
    <ligand>
        <name>GTP</name>
        <dbReference type="ChEBI" id="CHEBI:37565"/>
    </ligand>
</feature>
<comment type="subcellular location">
    <subcellularLocation>
        <location evidence="10">Cytoplasm</location>
    </subcellularLocation>
    <text evidence="10">The SRP-RNC complex is targeted to the cytoplasmic membrane.</text>
</comment>
<protein>
    <recommendedName>
        <fullName evidence="10">Signal recognition particle protein</fullName>
        <ecNumber evidence="10">3.6.5.4</ecNumber>
    </recommendedName>
    <alternativeName>
        <fullName evidence="10">Fifty-four homolog</fullName>
    </alternativeName>
</protein>
<dbReference type="FunFam" id="3.40.50.300:FF:000022">
    <property type="entry name" value="Signal recognition particle 54 kDa subunit"/>
    <property type="match status" value="1"/>
</dbReference>
<dbReference type="SUPFAM" id="SSF52540">
    <property type="entry name" value="P-loop containing nucleoside triphosphate hydrolases"/>
    <property type="match status" value="1"/>
</dbReference>
<evidence type="ECO:0000256" key="4">
    <source>
        <dbReference type="ARBA" id="ARBA00022801"/>
    </source>
</evidence>
<dbReference type="SMART" id="SM00963">
    <property type="entry name" value="SRP54_N"/>
    <property type="match status" value="1"/>
</dbReference>
<dbReference type="InterPro" id="IPR027417">
    <property type="entry name" value="P-loop_NTPase"/>
</dbReference>
<dbReference type="PANTHER" id="PTHR11564">
    <property type="entry name" value="SIGNAL RECOGNITION PARTICLE 54K PROTEIN SRP54"/>
    <property type="match status" value="1"/>
</dbReference>
<dbReference type="STRING" id="2340.JV46_04040"/>
<evidence type="ECO:0000259" key="11">
    <source>
        <dbReference type="PROSITE" id="PS00300"/>
    </source>
</evidence>
<accession>A0A0B0H9N5</accession>
<dbReference type="InterPro" id="IPR004125">
    <property type="entry name" value="Signal_recog_particle_SRP54_M"/>
</dbReference>
<comment type="caution">
    <text evidence="12">The sequence shown here is derived from an EMBL/GenBank/DDBJ whole genome shotgun (WGS) entry which is preliminary data.</text>
</comment>
<dbReference type="Pfam" id="PF00448">
    <property type="entry name" value="SRP54"/>
    <property type="match status" value="1"/>
</dbReference>
<keyword evidence="3 10" id="KW-0547">Nucleotide-binding</keyword>
<evidence type="ECO:0000256" key="9">
    <source>
        <dbReference type="ARBA" id="ARBA00048027"/>
    </source>
</evidence>
<dbReference type="AlphaFoldDB" id="A0A0B0H9N5"/>
<evidence type="ECO:0000256" key="10">
    <source>
        <dbReference type="HAMAP-Rule" id="MF_00306"/>
    </source>
</evidence>
<dbReference type="InterPro" id="IPR036891">
    <property type="entry name" value="Signal_recog_part_SRP54_M_sf"/>
</dbReference>
<dbReference type="PATRIC" id="fig|2340.3.peg.1242"/>
<evidence type="ECO:0000256" key="8">
    <source>
        <dbReference type="ARBA" id="ARBA00023274"/>
    </source>
</evidence>
<evidence type="ECO:0000313" key="13">
    <source>
        <dbReference type="EMBL" id="OOY33867.1"/>
    </source>
</evidence>
<evidence type="ECO:0000256" key="6">
    <source>
        <dbReference type="ARBA" id="ARBA00023134"/>
    </source>
</evidence>
<dbReference type="InterPro" id="IPR013822">
    <property type="entry name" value="Signal_recog_particl_SRP54_hlx"/>
</dbReference>
<dbReference type="SMART" id="SM00962">
    <property type="entry name" value="SRP54"/>
    <property type="match status" value="1"/>
</dbReference>
<dbReference type="GO" id="GO:0006614">
    <property type="term" value="P:SRP-dependent cotranslational protein targeting to membrane"/>
    <property type="evidence" value="ECO:0007669"/>
    <property type="project" value="InterPro"/>
</dbReference>
<keyword evidence="14" id="KW-1185">Reference proteome</keyword>
<evidence type="ECO:0000256" key="1">
    <source>
        <dbReference type="ARBA" id="ARBA00005450"/>
    </source>
</evidence>
<feature type="domain" description="SRP54-type proteins GTP-binding" evidence="11">
    <location>
        <begin position="269"/>
        <end position="282"/>
    </location>
</feature>
<dbReference type="CDD" id="cd18539">
    <property type="entry name" value="SRP_G"/>
    <property type="match status" value="1"/>
</dbReference>
<name>A0A0B0H9N5_SOVGS</name>
<dbReference type="Gene3D" id="1.20.120.140">
    <property type="entry name" value="Signal recognition particle SRP54, nucleotide-binding domain"/>
    <property type="match status" value="1"/>
</dbReference>
<comment type="catalytic activity">
    <reaction evidence="9 10">
        <text>GTP + H2O = GDP + phosphate + H(+)</text>
        <dbReference type="Rhea" id="RHEA:19669"/>
        <dbReference type="ChEBI" id="CHEBI:15377"/>
        <dbReference type="ChEBI" id="CHEBI:15378"/>
        <dbReference type="ChEBI" id="CHEBI:37565"/>
        <dbReference type="ChEBI" id="CHEBI:43474"/>
        <dbReference type="ChEBI" id="CHEBI:58189"/>
        <dbReference type="EC" id="3.6.5.4"/>
    </reaction>
</comment>
<keyword evidence="6 10" id="KW-0342">GTP-binding</keyword>
<evidence type="ECO:0000313" key="15">
    <source>
        <dbReference type="Proteomes" id="UP000190962"/>
    </source>
</evidence>
<evidence type="ECO:0000313" key="14">
    <source>
        <dbReference type="Proteomes" id="UP000030856"/>
    </source>
</evidence>
<keyword evidence="5 10" id="KW-0694">RNA-binding</keyword>
<evidence type="ECO:0000256" key="2">
    <source>
        <dbReference type="ARBA" id="ARBA00022490"/>
    </source>
</evidence>
<dbReference type="Proteomes" id="UP000030856">
    <property type="component" value="Unassembled WGS sequence"/>
</dbReference>
<keyword evidence="8 10" id="KW-0687">Ribonucleoprotein</keyword>
<evidence type="ECO:0000256" key="5">
    <source>
        <dbReference type="ARBA" id="ARBA00022884"/>
    </source>
</evidence>
<dbReference type="PROSITE" id="PS00300">
    <property type="entry name" value="SRP54"/>
    <property type="match status" value="1"/>
</dbReference>
<comment type="function">
    <text evidence="10">Involved in targeting and insertion of nascent membrane proteins into the cytoplasmic membrane. Binds to the hydrophobic signal sequence of the ribosome-nascent chain (RNC) as it emerges from the ribosomes. The SRP-RNC complex is then targeted to the cytoplasmic membrane where it interacts with the SRP receptor FtsY. Interaction with FtsY leads to the transfer of the RNC complex to the Sec translocase for insertion into the membrane, the hydrolysis of GTP by both Ffh and FtsY, and the dissociation of the SRP-FtsY complex into the individual components.</text>
</comment>
<comment type="domain">
    <text evidence="10">Composed of three domains: the N-terminal N domain, which is responsible for interactions with the ribosome, the central G domain, which binds GTP, and the C-terminal M domain, which binds the RNA and the signal sequence of the RNC.</text>
</comment>
<dbReference type="Pfam" id="PF02881">
    <property type="entry name" value="SRP54_N"/>
    <property type="match status" value="1"/>
</dbReference>
<dbReference type="InterPro" id="IPR003593">
    <property type="entry name" value="AAA+_ATPase"/>
</dbReference>
<keyword evidence="2 10" id="KW-0963">Cytoplasm</keyword>